<reference evidence="1" key="1">
    <citation type="submission" date="2021-10" db="EMBL/GenBank/DDBJ databases">
        <title>Melipona bicolor Genome sequencing and assembly.</title>
        <authorList>
            <person name="Araujo N.S."/>
            <person name="Arias M.C."/>
        </authorList>
    </citation>
    <scope>NUCLEOTIDE SEQUENCE</scope>
    <source>
        <strain evidence="1">USP_2M_L1-L4_2017</strain>
        <tissue evidence="1">Whole body</tissue>
    </source>
</reference>
<accession>A0AA40KTE1</accession>
<dbReference type="EMBL" id="JAHYIQ010000005">
    <property type="protein sequence ID" value="KAK1131951.1"/>
    <property type="molecule type" value="Genomic_DNA"/>
</dbReference>
<sequence length="61" mass="6703">MSSTLHAPISKDSCDSGSFCGGEAVVVRYDVMELMLWLEEDSHQLACHMVKGLLIVHAIKI</sequence>
<comment type="caution">
    <text evidence="1">The sequence shown here is derived from an EMBL/GenBank/DDBJ whole genome shotgun (WGS) entry which is preliminary data.</text>
</comment>
<keyword evidence="2" id="KW-1185">Reference proteome</keyword>
<evidence type="ECO:0000313" key="2">
    <source>
        <dbReference type="Proteomes" id="UP001177670"/>
    </source>
</evidence>
<name>A0AA40KTE1_9HYME</name>
<gene>
    <name evidence="1" type="ORF">K0M31_016093</name>
</gene>
<protein>
    <submittedName>
        <fullName evidence="1">Uncharacterized protein</fullName>
    </submittedName>
</protein>
<evidence type="ECO:0000313" key="1">
    <source>
        <dbReference type="EMBL" id="KAK1131951.1"/>
    </source>
</evidence>
<dbReference type="Proteomes" id="UP001177670">
    <property type="component" value="Unassembled WGS sequence"/>
</dbReference>
<dbReference type="AlphaFoldDB" id="A0AA40KTE1"/>
<organism evidence="1 2">
    <name type="scientific">Melipona bicolor</name>
    <dbReference type="NCBI Taxonomy" id="60889"/>
    <lineage>
        <taxon>Eukaryota</taxon>
        <taxon>Metazoa</taxon>
        <taxon>Ecdysozoa</taxon>
        <taxon>Arthropoda</taxon>
        <taxon>Hexapoda</taxon>
        <taxon>Insecta</taxon>
        <taxon>Pterygota</taxon>
        <taxon>Neoptera</taxon>
        <taxon>Endopterygota</taxon>
        <taxon>Hymenoptera</taxon>
        <taxon>Apocrita</taxon>
        <taxon>Aculeata</taxon>
        <taxon>Apoidea</taxon>
        <taxon>Anthophila</taxon>
        <taxon>Apidae</taxon>
        <taxon>Melipona</taxon>
    </lineage>
</organism>
<proteinExistence type="predicted"/>